<protein>
    <recommendedName>
        <fullName evidence="1">DUF4435 domain-containing protein</fullName>
    </recommendedName>
</protein>
<dbReference type="OrthoDB" id="7058238at2"/>
<evidence type="ECO:0000313" key="3">
    <source>
        <dbReference type="Proteomes" id="UP000034681"/>
    </source>
</evidence>
<evidence type="ECO:0000259" key="1">
    <source>
        <dbReference type="Pfam" id="PF14491"/>
    </source>
</evidence>
<evidence type="ECO:0000313" key="2">
    <source>
        <dbReference type="EMBL" id="KKJ00331.1"/>
    </source>
</evidence>
<dbReference type="InterPro" id="IPR029492">
    <property type="entry name" value="DUF4435"/>
</dbReference>
<feature type="domain" description="DUF4435" evidence="1">
    <location>
        <begin position="25"/>
        <end position="229"/>
    </location>
</feature>
<accession>A0A0M2PV11</accession>
<dbReference type="EMBL" id="AJTX02000004">
    <property type="protein sequence ID" value="KKJ00331.1"/>
    <property type="molecule type" value="Genomic_DNA"/>
</dbReference>
<dbReference type="STRING" id="317619.GCA_000332315_01135"/>
<dbReference type="AlphaFoldDB" id="A0A0M2PV11"/>
<dbReference type="Pfam" id="PF14491">
    <property type="entry name" value="DUF4435"/>
    <property type="match status" value="1"/>
</dbReference>
<dbReference type="Proteomes" id="UP000034681">
    <property type="component" value="Unassembled WGS sequence"/>
</dbReference>
<dbReference type="RefSeq" id="WP_017711720.1">
    <property type="nucleotide sequence ID" value="NZ_KB235933.1"/>
</dbReference>
<proteinExistence type="predicted"/>
<sequence length="295" mass="33630">MREYLSVDREVNAIRLRRSTFSGAFLLVEGSSDKTVYERFVDKKACVLISVSGKPSSKLRVIEVLSILEEKNFQGILAIVDADFDHLKASFHSLSNLILTDTHDLETMLLQSSALEKVIAEFGSEEKFTNFGRDVRTVLLEAGMPIGYLLWISQLDDLNLTFNGIKFTKFIDDQTLQIDELKLIQEVKNKSQDFALKSEDLQQRLKNQKSDNHDPWQVCCGHDLVEILSLGLRNAIGSAKASEVEPNSLERSLRLAYEETYFCKTQIYLSVRSWESGNQPFKVLRKVFCERYSLG</sequence>
<name>A0A0M2PV11_PROHO</name>
<comment type="caution">
    <text evidence="2">The sequence shown here is derived from an EMBL/GenBank/DDBJ whole genome shotgun (WGS) entry which is preliminary data.</text>
</comment>
<organism evidence="2 3">
    <name type="scientific">Prochlorothrix hollandica PCC 9006 = CALU 1027</name>
    <dbReference type="NCBI Taxonomy" id="317619"/>
    <lineage>
        <taxon>Bacteria</taxon>
        <taxon>Bacillati</taxon>
        <taxon>Cyanobacteriota</taxon>
        <taxon>Cyanophyceae</taxon>
        <taxon>Prochlorotrichales</taxon>
        <taxon>Prochlorotrichaceae</taxon>
        <taxon>Prochlorothrix</taxon>
    </lineage>
</organism>
<keyword evidence="3" id="KW-1185">Reference proteome</keyword>
<gene>
    <name evidence="2" type="ORF">PROH_11740</name>
</gene>
<reference evidence="2" key="1">
    <citation type="submission" date="2012-04" db="EMBL/GenBank/DDBJ databases">
        <authorList>
            <person name="Borisov I.G."/>
            <person name="Ivanikova N.V."/>
            <person name="Pinevich A.V."/>
        </authorList>
    </citation>
    <scope>NUCLEOTIDE SEQUENCE [LARGE SCALE GENOMIC DNA]</scope>
    <source>
        <strain evidence="2">CALU 1027</strain>
    </source>
</reference>